<comment type="caution">
    <text evidence="2">The sequence shown here is derived from an EMBL/GenBank/DDBJ whole genome shotgun (WGS) entry which is preliminary data.</text>
</comment>
<feature type="transmembrane region" description="Helical" evidence="1">
    <location>
        <begin position="155"/>
        <end position="173"/>
    </location>
</feature>
<keyword evidence="3" id="KW-1185">Reference proteome</keyword>
<dbReference type="Proteomes" id="UP000597762">
    <property type="component" value="Unassembled WGS sequence"/>
</dbReference>
<keyword evidence="1" id="KW-0472">Membrane</keyword>
<evidence type="ECO:0000313" key="2">
    <source>
        <dbReference type="EMBL" id="CAE1246287.1"/>
    </source>
</evidence>
<organism evidence="2 3">
    <name type="scientific">Acanthosepion pharaonis</name>
    <name type="common">Pharaoh cuttlefish</name>
    <name type="synonym">Sepia pharaonis</name>
    <dbReference type="NCBI Taxonomy" id="158019"/>
    <lineage>
        <taxon>Eukaryota</taxon>
        <taxon>Metazoa</taxon>
        <taxon>Spiralia</taxon>
        <taxon>Lophotrochozoa</taxon>
        <taxon>Mollusca</taxon>
        <taxon>Cephalopoda</taxon>
        <taxon>Coleoidea</taxon>
        <taxon>Decapodiformes</taxon>
        <taxon>Sepiida</taxon>
        <taxon>Sepiina</taxon>
        <taxon>Sepiidae</taxon>
        <taxon>Acanthosepion</taxon>
    </lineage>
</organism>
<keyword evidence="1" id="KW-1133">Transmembrane helix</keyword>
<evidence type="ECO:0000313" key="3">
    <source>
        <dbReference type="Proteomes" id="UP000597762"/>
    </source>
</evidence>
<reference evidence="2" key="1">
    <citation type="submission" date="2021-01" db="EMBL/GenBank/DDBJ databases">
        <authorList>
            <person name="Li R."/>
            <person name="Bekaert M."/>
        </authorList>
    </citation>
    <scope>NUCLEOTIDE SEQUENCE</scope>
    <source>
        <strain evidence="2">Farmed</strain>
    </source>
</reference>
<feature type="transmembrane region" description="Helical" evidence="1">
    <location>
        <begin position="208"/>
        <end position="227"/>
    </location>
</feature>
<dbReference type="EMBL" id="CAHIKZ030000947">
    <property type="protein sequence ID" value="CAE1246287.1"/>
    <property type="molecule type" value="Genomic_DNA"/>
</dbReference>
<name>A0A812BY57_ACAPH</name>
<feature type="transmembrane region" description="Helical" evidence="1">
    <location>
        <begin position="180"/>
        <end position="202"/>
    </location>
</feature>
<accession>A0A812BY57</accession>
<protein>
    <submittedName>
        <fullName evidence="2">Uncharacterized protein</fullName>
    </submittedName>
</protein>
<proteinExistence type="predicted"/>
<evidence type="ECO:0000256" key="1">
    <source>
        <dbReference type="SAM" id="Phobius"/>
    </source>
</evidence>
<gene>
    <name evidence="2" type="ORF">SPHA_25066</name>
</gene>
<keyword evidence="1" id="KW-0812">Transmembrane</keyword>
<dbReference type="AlphaFoldDB" id="A0A812BY57"/>
<sequence>MSLVCFTIPSIWSSDLHLSLLRLTFASLSSSTHVCISLSILQQHVSLFFSKFKPLITHSLFYVSPSQVSQRRHIFVFHFLSYNSMSLFSFQSSSSPLFLLRLSFASLSSSAPFLNSLSILQTHQISSRRLLIAKISLFHTKAISLFCLLQVPLRFLFLFLFFSSILHYYFLYLSSLTFTLSLFLSLSLSLSLCVFLFFLAFASFLFPFFSSLFSSFLILLFSFLAIFKDFPSFFASLFSRVILNPA</sequence>